<evidence type="ECO:0000313" key="3">
    <source>
        <dbReference type="Proteomes" id="UP001162880"/>
    </source>
</evidence>
<dbReference type="RefSeq" id="WP_243992750.1">
    <property type="nucleotide sequence ID" value="NZ_JALHLE010000009.1"/>
</dbReference>
<dbReference type="Gene3D" id="2.60.120.380">
    <property type="match status" value="1"/>
</dbReference>
<reference evidence="2" key="1">
    <citation type="submission" date="2022-03" db="EMBL/GenBank/DDBJ databases">
        <title>Identification of a novel bacterium isolated from mangrove sediments.</title>
        <authorList>
            <person name="Pan X."/>
        </authorList>
    </citation>
    <scope>NUCLEOTIDE SEQUENCE</scope>
    <source>
        <strain evidence="2">B2580</strain>
    </source>
</reference>
<sequence>MKTSSICLLAVATLGLASPLAVPALAQIITTNVQFPRGTTGTTVSGTIKGRQIRDYVVRASAGQVMSVRMRGARIVYFNIMPPGSQGEAIFVGSSSGDSFTGTLPKSGPYKIRVYQMRATARRGEVDSYRLSIDVKRGAGPSAGAGNAGNIAGIRGMDAVAAFDELRARGFRNVDSFSSGNTLYGIYYFQRTQLCVQTTSTNSRIVDIRDIRTHPKCR</sequence>
<keyword evidence="1" id="KW-0732">Signal</keyword>
<evidence type="ECO:0000313" key="2">
    <source>
        <dbReference type="EMBL" id="MCJ2178583.1"/>
    </source>
</evidence>
<proteinExistence type="predicted"/>
<keyword evidence="3" id="KW-1185">Reference proteome</keyword>
<comment type="caution">
    <text evidence="2">The sequence shown here is derived from an EMBL/GenBank/DDBJ whole genome shotgun (WGS) entry which is preliminary data.</text>
</comment>
<name>A0ABT0B0I4_9SPHN</name>
<protein>
    <recommendedName>
        <fullName evidence="4">DNA breaking-rejoining protein</fullName>
    </recommendedName>
</protein>
<organism evidence="2 3">
    <name type="scientific">Novosphingobium album</name>
    <name type="common">ex Hu et al. 2023</name>
    <dbReference type="NCBI Taxonomy" id="2930093"/>
    <lineage>
        <taxon>Bacteria</taxon>
        <taxon>Pseudomonadati</taxon>
        <taxon>Pseudomonadota</taxon>
        <taxon>Alphaproteobacteria</taxon>
        <taxon>Sphingomonadales</taxon>
        <taxon>Sphingomonadaceae</taxon>
        <taxon>Novosphingobium</taxon>
    </lineage>
</organism>
<evidence type="ECO:0000256" key="1">
    <source>
        <dbReference type="SAM" id="SignalP"/>
    </source>
</evidence>
<accession>A0ABT0B0I4</accession>
<feature type="chain" id="PRO_5046073670" description="DNA breaking-rejoining protein" evidence="1">
    <location>
        <begin position="27"/>
        <end position="218"/>
    </location>
</feature>
<dbReference type="EMBL" id="JALHLE010000009">
    <property type="protein sequence ID" value="MCJ2178583.1"/>
    <property type="molecule type" value="Genomic_DNA"/>
</dbReference>
<dbReference type="Proteomes" id="UP001162880">
    <property type="component" value="Unassembled WGS sequence"/>
</dbReference>
<evidence type="ECO:0008006" key="4">
    <source>
        <dbReference type="Google" id="ProtNLM"/>
    </source>
</evidence>
<gene>
    <name evidence="2" type="ORF">MTR64_08415</name>
</gene>
<feature type="signal peptide" evidence="1">
    <location>
        <begin position="1"/>
        <end position="26"/>
    </location>
</feature>